<organism evidence="3 4">
    <name type="scientific">Sporomusa termitida</name>
    <dbReference type="NCBI Taxonomy" id="2377"/>
    <lineage>
        <taxon>Bacteria</taxon>
        <taxon>Bacillati</taxon>
        <taxon>Bacillota</taxon>
        <taxon>Negativicutes</taxon>
        <taxon>Selenomonadales</taxon>
        <taxon>Sporomusaceae</taxon>
        <taxon>Sporomusa</taxon>
    </lineage>
</organism>
<name>A0A517DXQ1_9FIRM</name>
<accession>A0A517DXQ1</accession>
<evidence type="ECO:0000256" key="2">
    <source>
        <dbReference type="SAM" id="Phobius"/>
    </source>
</evidence>
<keyword evidence="2" id="KW-0472">Membrane</keyword>
<reference evidence="3 4" key="1">
    <citation type="submission" date="2019-02" db="EMBL/GenBank/DDBJ databases">
        <title>Closed genome of Sporomusa termitida DSM 4440.</title>
        <authorList>
            <person name="Poehlein A."/>
            <person name="Daniel R."/>
        </authorList>
    </citation>
    <scope>NUCLEOTIDE SEQUENCE [LARGE SCALE GENOMIC DNA]</scope>
    <source>
        <strain evidence="3 4">DSM 4440</strain>
    </source>
</reference>
<evidence type="ECO:0000313" key="4">
    <source>
        <dbReference type="Proteomes" id="UP000320776"/>
    </source>
</evidence>
<proteinExistence type="predicted"/>
<keyword evidence="2" id="KW-1133">Transmembrane helix</keyword>
<keyword evidence="4" id="KW-1185">Reference proteome</keyword>
<sequence>MQDNTKLEKSQAEALSAAIDALNRGMAPAESQDDEIKELLHTARLVKEASTVTMAAPPPPVLDHLVDQAASTIAREKRKRSLAWGFASVTSAVAAVVLVVMLQVMPPVTPEQQLAKTMPPSADTAPPPAPSITQTPPDLITPPADTRTPVLPAVPAPEAPAGRPEAAEISPPADEPPRVALMPPQSPVPAASDTMLALAERKADIVTIDAVSKTIRQVYHQGAPDEIIITQAPKIQRSLRTAPKPPEIQMKMAAPVPNESVEIKPPDRNKVTVTVGNTEVTLEGAATEEELLNLAKTLTKVSIAN</sequence>
<evidence type="ECO:0000313" key="3">
    <source>
        <dbReference type="EMBL" id="QDR82139.1"/>
    </source>
</evidence>
<protein>
    <submittedName>
        <fullName evidence="3">Uncharacterized protein</fullName>
    </submittedName>
</protein>
<dbReference type="KEGG" id="sted:SPTER_35600"/>
<dbReference type="EMBL" id="CP036259">
    <property type="protein sequence ID" value="QDR82139.1"/>
    <property type="molecule type" value="Genomic_DNA"/>
</dbReference>
<keyword evidence="2" id="KW-0812">Transmembrane</keyword>
<dbReference type="OrthoDB" id="1680278at2"/>
<feature type="compositionally biased region" description="Low complexity" evidence="1">
    <location>
        <begin position="159"/>
        <end position="168"/>
    </location>
</feature>
<feature type="transmembrane region" description="Helical" evidence="2">
    <location>
        <begin position="82"/>
        <end position="105"/>
    </location>
</feature>
<gene>
    <name evidence="3" type="ORF">SPTER_35600</name>
</gene>
<dbReference type="AlphaFoldDB" id="A0A517DXQ1"/>
<dbReference type="RefSeq" id="WP_144351560.1">
    <property type="nucleotide sequence ID" value="NZ_CP036259.1"/>
</dbReference>
<evidence type="ECO:0000256" key="1">
    <source>
        <dbReference type="SAM" id="MobiDB-lite"/>
    </source>
</evidence>
<feature type="region of interest" description="Disordered" evidence="1">
    <location>
        <begin position="113"/>
        <end position="190"/>
    </location>
</feature>
<dbReference type="Proteomes" id="UP000320776">
    <property type="component" value="Chromosome"/>
</dbReference>